<proteinExistence type="predicted"/>
<organism evidence="3 4">
    <name type="scientific">Streptomyces acidicola</name>
    <dbReference type="NCBI Taxonomy" id="2596892"/>
    <lineage>
        <taxon>Bacteria</taxon>
        <taxon>Bacillati</taxon>
        <taxon>Actinomycetota</taxon>
        <taxon>Actinomycetes</taxon>
        <taxon>Kitasatosporales</taxon>
        <taxon>Streptomycetaceae</taxon>
        <taxon>Streptomyces</taxon>
    </lineage>
</organism>
<feature type="transmembrane region" description="Helical" evidence="2">
    <location>
        <begin position="53"/>
        <end position="75"/>
    </location>
</feature>
<name>A0A5N8WWZ1_9ACTN</name>
<evidence type="ECO:0000256" key="2">
    <source>
        <dbReference type="SAM" id="Phobius"/>
    </source>
</evidence>
<keyword evidence="4" id="KW-1185">Reference proteome</keyword>
<dbReference type="EMBL" id="VMNX01000092">
    <property type="protein sequence ID" value="MPY51336.1"/>
    <property type="molecule type" value="Genomic_DNA"/>
</dbReference>
<evidence type="ECO:0000313" key="4">
    <source>
        <dbReference type="Proteomes" id="UP000373149"/>
    </source>
</evidence>
<reference evidence="3 4" key="1">
    <citation type="submission" date="2019-09" db="EMBL/GenBank/DDBJ databases">
        <authorList>
            <person name="Duangmal K."/>
            <person name="Teo W.F.A."/>
            <person name="Lipun K."/>
        </authorList>
    </citation>
    <scope>NUCLEOTIDE SEQUENCE [LARGE SCALE GENOMIC DNA]</scope>
    <source>
        <strain evidence="3 4">K1PN6</strain>
    </source>
</reference>
<accession>A0A5N8WWZ1</accession>
<keyword evidence="2" id="KW-1133">Transmembrane helix</keyword>
<dbReference type="Pfam" id="PF19953">
    <property type="entry name" value="EACC1"/>
    <property type="match status" value="1"/>
</dbReference>
<evidence type="ECO:0000313" key="3">
    <source>
        <dbReference type="EMBL" id="MPY51336.1"/>
    </source>
</evidence>
<dbReference type="Proteomes" id="UP000373149">
    <property type="component" value="Unassembled WGS sequence"/>
</dbReference>
<dbReference type="RefSeq" id="WP_152865608.1">
    <property type="nucleotide sequence ID" value="NZ_VMNX01000092.1"/>
</dbReference>
<keyword evidence="2" id="KW-0472">Membrane</keyword>
<sequence length="152" mass="15668">MRITITVRDGSPGRADTDDLRRWLGDNPALRGRIRRPTEASPQPGTMGVAADALLALLAPGGVATVLAGGLIAWLQTRKGSQTVVISRPDGTEITVTSTHVRALDARQTAELAQQLATDLEATADTGQPGGTPDASDAPSTGPGSTVRRPAP</sequence>
<gene>
    <name evidence="3" type="ORF">FPZ41_23375</name>
</gene>
<feature type="region of interest" description="Disordered" evidence="1">
    <location>
        <begin position="118"/>
        <end position="152"/>
    </location>
</feature>
<comment type="caution">
    <text evidence="3">The sequence shown here is derived from an EMBL/GenBank/DDBJ whole genome shotgun (WGS) entry which is preliminary data.</text>
</comment>
<keyword evidence="2" id="KW-0812">Transmembrane</keyword>
<protein>
    <submittedName>
        <fullName evidence="3">Uncharacterized protein</fullName>
    </submittedName>
</protein>
<dbReference type="AlphaFoldDB" id="A0A5N8WWZ1"/>
<evidence type="ECO:0000256" key="1">
    <source>
        <dbReference type="SAM" id="MobiDB-lite"/>
    </source>
</evidence>
<dbReference type="InterPro" id="IPR045428">
    <property type="entry name" value="EACC1"/>
</dbReference>